<dbReference type="Pfam" id="PF00534">
    <property type="entry name" value="Glycos_transf_1"/>
    <property type="match status" value="1"/>
</dbReference>
<evidence type="ECO:0000259" key="3">
    <source>
        <dbReference type="Pfam" id="PF13439"/>
    </source>
</evidence>
<evidence type="ECO:0000313" key="5">
    <source>
        <dbReference type="Proteomes" id="UP000265882"/>
    </source>
</evidence>
<dbReference type="InterPro" id="IPR001296">
    <property type="entry name" value="Glyco_trans_1"/>
</dbReference>
<sequence length="404" mass="44898">MDEPISFSGAADGFADSTRQESSASHRQPSGHVCHIISGDLWAGAACQAYHLLSDLIKTETMLFSAITFNPGKLTNQLTSIGMPVLCLPEDRLSSLEILSEIHRYVDNHGIDIIHCHGHKEQIFGCIASLLLRKRVKVVRTLHGMPEPYSGLAGVRAKCYQILQNCCSLFLTEKIVVVSNDMKDRLKQRKWARKLICIHNGIDPEKVKPTVSREQMKNLLGIVGDDYVIGVACRLVPIKRLDILLQTMRFLQQKHKEVLLLIAGDGPLLSQLKRQAQLLGIEKRVRFLGFRTDIYDVMSTFDVFVMTSDHEGVPMGLLEAVALGIRVVAPAVGGIPEVVNDHTAVLLENLNCETLADCLHSEILKHRAGEKGHLTQKHLPPSSGETSLKMVQLYENIGISRKRK</sequence>
<protein>
    <submittedName>
        <fullName evidence="4">Glycosyltransferase family 1 protein</fullName>
    </submittedName>
</protein>
<dbReference type="GO" id="GO:0016757">
    <property type="term" value="F:glycosyltransferase activity"/>
    <property type="evidence" value="ECO:0007669"/>
    <property type="project" value="InterPro"/>
</dbReference>
<evidence type="ECO:0000259" key="2">
    <source>
        <dbReference type="Pfam" id="PF00534"/>
    </source>
</evidence>
<dbReference type="PANTHER" id="PTHR45947:SF3">
    <property type="entry name" value="SULFOQUINOVOSYL TRANSFERASE SQD2"/>
    <property type="match status" value="1"/>
</dbReference>
<dbReference type="InterPro" id="IPR028098">
    <property type="entry name" value="Glyco_trans_4-like_N"/>
</dbReference>
<dbReference type="PANTHER" id="PTHR45947">
    <property type="entry name" value="SULFOQUINOVOSYL TRANSFERASE SQD2"/>
    <property type="match status" value="1"/>
</dbReference>
<dbReference type="EMBL" id="QZKU01000075">
    <property type="protein sequence ID" value="RJP20681.1"/>
    <property type="molecule type" value="Genomic_DNA"/>
</dbReference>
<dbReference type="SUPFAM" id="SSF53756">
    <property type="entry name" value="UDP-Glycosyltransferase/glycogen phosphorylase"/>
    <property type="match status" value="1"/>
</dbReference>
<feature type="domain" description="Glycosyltransferase subfamily 4-like N-terminal" evidence="3">
    <location>
        <begin position="78"/>
        <end position="206"/>
    </location>
</feature>
<dbReference type="Pfam" id="PF13439">
    <property type="entry name" value="Glyco_transf_4"/>
    <property type="match status" value="1"/>
</dbReference>
<feature type="region of interest" description="Disordered" evidence="1">
    <location>
        <begin position="1"/>
        <end position="30"/>
    </location>
</feature>
<dbReference type="InterPro" id="IPR050194">
    <property type="entry name" value="Glycosyltransferase_grp1"/>
</dbReference>
<keyword evidence="4" id="KW-0808">Transferase</keyword>
<accession>A0A3A4NYN1</accession>
<dbReference type="Gene3D" id="3.40.50.2000">
    <property type="entry name" value="Glycogen Phosphorylase B"/>
    <property type="match status" value="2"/>
</dbReference>
<proteinExistence type="predicted"/>
<name>A0A3A4NYN1_ABYX5</name>
<evidence type="ECO:0000313" key="4">
    <source>
        <dbReference type="EMBL" id="RJP20681.1"/>
    </source>
</evidence>
<comment type="caution">
    <text evidence="4">The sequence shown here is derived from an EMBL/GenBank/DDBJ whole genome shotgun (WGS) entry which is preliminary data.</text>
</comment>
<dbReference type="Proteomes" id="UP000265882">
    <property type="component" value="Unassembled WGS sequence"/>
</dbReference>
<organism evidence="4 5">
    <name type="scientific">Abyssobacteria bacterium (strain SURF_5)</name>
    <dbReference type="NCBI Taxonomy" id="2093360"/>
    <lineage>
        <taxon>Bacteria</taxon>
        <taxon>Pseudomonadati</taxon>
        <taxon>Candidatus Hydrogenedentota</taxon>
        <taxon>Candidatus Abyssobacteria</taxon>
    </lineage>
</organism>
<evidence type="ECO:0000256" key="1">
    <source>
        <dbReference type="SAM" id="MobiDB-lite"/>
    </source>
</evidence>
<reference evidence="4 5" key="1">
    <citation type="journal article" date="2017" name="ISME J.">
        <title>Energy and carbon metabolisms in a deep terrestrial subsurface fluid microbial community.</title>
        <authorList>
            <person name="Momper L."/>
            <person name="Jungbluth S.P."/>
            <person name="Lee M.D."/>
            <person name="Amend J.P."/>
        </authorList>
    </citation>
    <scope>NUCLEOTIDE SEQUENCE [LARGE SCALE GENOMIC DNA]</scope>
    <source>
        <strain evidence="4">SURF_5</strain>
    </source>
</reference>
<feature type="domain" description="Glycosyl transferase family 1" evidence="2">
    <location>
        <begin position="213"/>
        <end position="357"/>
    </location>
</feature>
<dbReference type="AlphaFoldDB" id="A0A3A4NYN1"/>
<gene>
    <name evidence="4" type="ORF">C4520_11025</name>
</gene>